<comment type="caution">
    <text evidence="1">The sequence shown here is derived from an EMBL/GenBank/DDBJ whole genome shotgun (WGS) entry which is preliminary data.</text>
</comment>
<evidence type="ECO:0000313" key="2">
    <source>
        <dbReference type="Proteomes" id="UP000606172"/>
    </source>
</evidence>
<dbReference type="Proteomes" id="UP000606172">
    <property type="component" value="Unassembled WGS sequence"/>
</dbReference>
<sequence>MIPEKHGRPRTALLERVIPAWCRSRRPGVPSRVSPSAMPRLVEGEPLMLVVGGVRLAALLVRHRHECGDELDRPTQFAAANMRQELYRQPILT</sequence>
<evidence type="ECO:0000313" key="1">
    <source>
        <dbReference type="EMBL" id="GII95550.1"/>
    </source>
</evidence>
<keyword evidence="2" id="KW-1185">Reference proteome</keyword>
<accession>A0A919V7W6</accession>
<organism evidence="1 2">
    <name type="scientific">Sinosporangium siamense</name>
    <dbReference type="NCBI Taxonomy" id="1367973"/>
    <lineage>
        <taxon>Bacteria</taxon>
        <taxon>Bacillati</taxon>
        <taxon>Actinomycetota</taxon>
        <taxon>Actinomycetes</taxon>
        <taxon>Streptosporangiales</taxon>
        <taxon>Streptosporangiaceae</taxon>
        <taxon>Sinosporangium</taxon>
    </lineage>
</organism>
<dbReference type="AlphaFoldDB" id="A0A919V7W6"/>
<name>A0A919V7W6_9ACTN</name>
<gene>
    <name evidence="1" type="ORF">Ssi02_57810</name>
</gene>
<dbReference type="EMBL" id="BOOW01000036">
    <property type="protein sequence ID" value="GII95550.1"/>
    <property type="molecule type" value="Genomic_DNA"/>
</dbReference>
<reference evidence="1" key="1">
    <citation type="submission" date="2021-01" db="EMBL/GenBank/DDBJ databases">
        <title>Whole genome shotgun sequence of Sinosporangium siamense NBRC 109515.</title>
        <authorList>
            <person name="Komaki H."/>
            <person name="Tamura T."/>
        </authorList>
    </citation>
    <scope>NUCLEOTIDE SEQUENCE</scope>
    <source>
        <strain evidence="1">NBRC 109515</strain>
    </source>
</reference>
<proteinExistence type="predicted"/>
<protein>
    <submittedName>
        <fullName evidence="1">Uncharacterized protein</fullName>
    </submittedName>
</protein>